<proteinExistence type="predicted"/>
<dbReference type="Proteomes" id="UP000499080">
    <property type="component" value="Unassembled WGS sequence"/>
</dbReference>
<dbReference type="AlphaFoldDB" id="A0A4Y2NDV7"/>
<evidence type="ECO:0000313" key="2">
    <source>
        <dbReference type="Proteomes" id="UP000499080"/>
    </source>
</evidence>
<sequence length="85" mass="9836">MKKQLSASSLPQFNGREHLPSLSAVAVLVFRRLNDGAEEQHYLQDDYRPQRSREKSETPDVVVHMLHQFVHRRKIVFDTASIPPV</sequence>
<protein>
    <submittedName>
        <fullName evidence="1">Uncharacterized protein</fullName>
    </submittedName>
</protein>
<evidence type="ECO:0000313" key="1">
    <source>
        <dbReference type="EMBL" id="GBN37133.1"/>
    </source>
</evidence>
<organism evidence="1 2">
    <name type="scientific">Araneus ventricosus</name>
    <name type="common">Orbweaver spider</name>
    <name type="synonym">Epeira ventricosa</name>
    <dbReference type="NCBI Taxonomy" id="182803"/>
    <lineage>
        <taxon>Eukaryota</taxon>
        <taxon>Metazoa</taxon>
        <taxon>Ecdysozoa</taxon>
        <taxon>Arthropoda</taxon>
        <taxon>Chelicerata</taxon>
        <taxon>Arachnida</taxon>
        <taxon>Araneae</taxon>
        <taxon>Araneomorphae</taxon>
        <taxon>Entelegynae</taxon>
        <taxon>Araneoidea</taxon>
        <taxon>Araneidae</taxon>
        <taxon>Araneus</taxon>
    </lineage>
</organism>
<comment type="caution">
    <text evidence="1">The sequence shown here is derived from an EMBL/GenBank/DDBJ whole genome shotgun (WGS) entry which is preliminary data.</text>
</comment>
<reference evidence="1 2" key="1">
    <citation type="journal article" date="2019" name="Sci. Rep.">
        <title>Orb-weaving spider Araneus ventricosus genome elucidates the spidroin gene catalogue.</title>
        <authorList>
            <person name="Kono N."/>
            <person name="Nakamura H."/>
            <person name="Ohtoshi R."/>
            <person name="Moran D.A.P."/>
            <person name="Shinohara A."/>
            <person name="Yoshida Y."/>
            <person name="Fujiwara M."/>
            <person name="Mori M."/>
            <person name="Tomita M."/>
            <person name="Arakawa K."/>
        </authorList>
    </citation>
    <scope>NUCLEOTIDE SEQUENCE [LARGE SCALE GENOMIC DNA]</scope>
</reference>
<name>A0A4Y2NDV7_ARAVE</name>
<dbReference type="EMBL" id="BGPR01008965">
    <property type="protein sequence ID" value="GBN37133.1"/>
    <property type="molecule type" value="Genomic_DNA"/>
</dbReference>
<gene>
    <name evidence="1" type="ORF">AVEN_132366_1</name>
</gene>
<accession>A0A4Y2NDV7</accession>
<keyword evidence="2" id="KW-1185">Reference proteome</keyword>